<feature type="transmembrane region" description="Helical" evidence="2">
    <location>
        <begin position="75"/>
        <end position="96"/>
    </location>
</feature>
<evidence type="ECO:0000313" key="4">
    <source>
        <dbReference type="Proteomes" id="UP001175261"/>
    </source>
</evidence>
<feature type="compositionally biased region" description="Pro residues" evidence="1">
    <location>
        <begin position="225"/>
        <end position="238"/>
    </location>
</feature>
<protein>
    <recommendedName>
        <fullName evidence="5">MFS maltose permease</fullName>
    </recommendedName>
</protein>
<evidence type="ECO:0000313" key="3">
    <source>
        <dbReference type="EMBL" id="KAK0392859.1"/>
    </source>
</evidence>
<dbReference type="EMBL" id="JAPDFR010000001">
    <property type="protein sequence ID" value="KAK0392859.1"/>
    <property type="molecule type" value="Genomic_DNA"/>
</dbReference>
<evidence type="ECO:0008006" key="5">
    <source>
        <dbReference type="Google" id="ProtNLM"/>
    </source>
</evidence>
<sequence length="563" mass="63199">MRPRLVVRRLWLPQPRINHRLSLLRAFTSHAQLTNTSSRPNLPFLNTPSTSAGSRRIRNFTSDRKRWLRRELKNGVKYTLVLWVAAGCVLMIFFAISEETTEREHPTPHEWGFFTRKALRDCHQRSDPRNGQRKWGDAVQLGAEVQRRLEDPSKDGQGVVKLEGYDVEDPDMVPCDITAKSEEWRRGYFDALMATAKAAEHTEGWLLDTTRDLNIPPEYVIGPSNPRPKPLPKGAPPAPREEDCVIAFPSAAEYYLKISRTKGLTPKQQLDARLEEAAYWEYMGRPDTAQECLAHCLVLANGDANASAVEEWIRVDQMAPVRRTSGDAPSSNMLDVMTSLANLWARNGNLPHALTTYLSVLHARRSLPTSPPVTSRDALPRRVPAYQQVINFFAPPPYPPPPPSGFSTPWRSPEERCQEAALQLHIGEILFATSSKEEGLAWTRDGVDAAEEQLRAIGPSDPTREQAERATCRECLNMGLMNWTTMVSRMAAQEKQKLAEKEASGGGGSSSWGLAFWRGGNGEGEGRWTAEEKVVAERVRRTKELVDDVAAPKENYLVSLFKV</sequence>
<name>A0AA39GUM0_SARSR</name>
<keyword evidence="2" id="KW-0812">Transmembrane</keyword>
<keyword evidence="2" id="KW-1133">Transmembrane helix</keyword>
<evidence type="ECO:0000256" key="2">
    <source>
        <dbReference type="SAM" id="Phobius"/>
    </source>
</evidence>
<dbReference type="Proteomes" id="UP001175261">
    <property type="component" value="Unassembled WGS sequence"/>
</dbReference>
<proteinExistence type="predicted"/>
<accession>A0AA39GUM0</accession>
<keyword evidence="4" id="KW-1185">Reference proteome</keyword>
<keyword evidence="2" id="KW-0472">Membrane</keyword>
<gene>
    <name evidence="3" type="ORF">NLU13_2353</name>
</gene>
<organism evidence="3 4">
    <name type="scientific">Sarocladium strictum</name>
    <name type="common">Black bundle disease fungus</name>
    <name type="synonym">Acremonium strictum</name>
    <dbReference type="NCBI Taxonomy" id="5046"/>
    <lineage>
        <taxon>Eukaryota</taxon>
        <taxon>Fungi</taxon>
        <taxon>Dikarya</taxon>
        <taxon>Ascomycota</taxon>
        <taxon>Pezizomycotina</taxon>
        <taxon>Sordariomycetes</taxon>
        <taxon>Hypocreomycetidae</taxon>
        <taxon>Hypocreales</taxon>
        <taxon>Sarocladiaceae</taxon>
        <taxon>Sarocladium</taxon>
    </lineage>
</organism>
<feature type="region of interest" description="Disordered" evidence="1">
    <location>
        <begin position="219"/>
        <end position="240"/>
    </location>
</feature>
<evidence type="ECO:0000256" key="1">
    <source>
        <dbReference type="SAM" id="MobiDB-lite"/>
    </source>
</evidence>
<dbReference type="AlphaFoldDB" id="A0AA39GUM0"/>
<comment type="caution">
    <text evidence="3">The sequence shown here is derived from an EMBL/GenBank/DDBJ whole genome shotgun (WGS) entry which is preliminary data.</text>
</comment>
<reference evidence="3" key="1">
    <citation type="submission" date="2022-10" db="EMBL/GenBank/DDBJ databases">
        <title>Determination and structural analysis of whole genome sequence of Sarocladium strictum F4-1.</title>
        <authorList>
            <person name="Hu L."/>
            <person name="Jiang Y."/>
        </authorList>
    </citation>
    <scope>NUCLEOTIDE SEQUENCE</scope>
    <source>
        <strain evidence="3">F4-1</strain>
    </source>
</reference>